<name>A0A645CF75_9ZZZZ</name>
<reference evidence="1" key="1">
    <citation type="submission" date="2019-08" db="EMBL/GenBank/DDBJ databases">
        <authorList>
            <person name="Kucharzyk K."/>
            <person name="Murdoch R.W."/>
            <person name="Higgins S."/>
            <person name="Loffler F."/>
        </authorList>
    </citation>
    <scope>NUCLEOTIDE SEQUENCE</scope>
</reference>
<proteinExistence type="predicted"/>
<sequence>MQIINDFLWKSNELKNKQTMDDIREKGQQQYGIVTRDGQIIDGNRRFMVLSKLHELYPTQFEYFEAVILTEDIDERELVRLETEVQLGTDEKEGYNAIEKYLRVDELLNEYKYTPEAIAKMMKLTAKDVEKYEQIYLLVKEYLEFIGYPEYYDLLEGVEDPILQLHSAVSKLEKGSHSANLSRTINPEEIEELKLIVFDTIRIKPTNDHKIVREIIGKPNAKTADGIFGRKAIWDNFFEKHMEKVHLNLSPTIEALKAEFATDDFESSTNDIEKTLQNTYSKEMRNNLDKAIREVKIDNEDDKVLVVVETIRDNTRTLFNLYHDLIIAQYSKNKDVKKAIAETIENLTMLQNEMEGS</sequence>
<protein>
    <recommendedName>
        <fullName evidence="2">ParB/Sulfiredoxin domain-containing protein</fullName>
    </recommendedName>
</protein>
<gene>
    <name evidence="1" type="ORF">SDC9_122623</name>
</gene>
<organism evidence="1">
    <name type="scientific">bioreactor metagenome</name>
    <dbReference type="NCBI Taxonomy" id="1076179"/>
    <lineage>
        <taxon>unclassified sequences</taxon>
        <taxon>metagenomes</taxon>
        <taxon>ecological metagenomes</taxon>
    </lineage>
</organism>
<evidence type="ECO:0008006" key="2">
    <source>
        <dbReference type="Google" id="ProtNLM"/>
    </source>
</evidence>
<dbReference type="EMBL" id="VSSQ01026753">
    <property type="protein sequence ID" value="MPM75629.1"/>
    <property type="molecule type" value="Genomic_DNA"/>
</dbReference>
<evidence type="ECO:0000313" key="1">
    <source>
        <dbReference type="EMBL" id="MPM75629.1"/>
    </source>
</evidence>
<dbReference type="AlphaFoldDB" id="A0A645CF75"/>
<comment type="caution">
    <text evidence="1">The sequence shown here is derived from an EMBL/GenBank/DDBJ whole genome shotgun (WGS) entry which is preliminary data.</text>
</comment>
<accession>A0A645CF75</accession>